<accession>F7VFP5</accession>
<comment type="caution">
    <text evidence="3">The sequence shown here is derived from an EMBL/GenBank/DDBJ whole genome shotgun (WGS) entry which is preliminary data.</text>
</comment>
<dbReference type="AlphaFoldDB" id="F7VFP5"/>
<dbReference type="Pfam" id="PF18013">
    <property type="entry name" value="Phage_lysozyme2"/>
    <property type="match status" value="1"/>
</dbReference>
<feature type="compositionally biased region" description="Polar residues" evidence="1">
    <location>
        <begin position="628"/>
        <end position="643"/>
    </location>
</feature>
<organism evidence="3 4">
    <name type="scientific">Acetobacter tropicalis NBRC 101654</name>
    <dbReference type="NCBI Taxonomy" id="749388"/>
    <lineage>
        <taxon>Bacteria</taxon>
        <taxon>Pseudomonadati</taxon>
        <taxon>Pseudomonadota</taxon>
        <taxon>Alphaproteobacteria</taxon>
        <taxon>Acetobacterales</taxon>
        <taxon>Acetobacteraceae</taxon>
        <taxon>Acetobacter</taxon>
    </lineage>
</organism>
<dbReference type="Proteomes" id="UP000004319">
    <property type="component" value="Unassembled WGS sequence"/>
</dbReference>
<evidence type="ECO:0000256" key="1">
    <source>
        <dbReference type="SAM" id="MobiDB-lite"/>
    </source>
</evidence>
<dbReference type="RefSeq" id="WP_006559215.1">
    <property type="nucleotide sequence ID" value="NZ_BABS01000073.1"/>
</dbReference>
<evidence type="ECO:0000259" key="2">
    <source>
        <dbReference type="Pfam" id="PF18013"/>
    </source>
</evidence>
<evidence type="ECO:0000313" key="3">
    <source>
        <dbReference type="EMBL" id="GAA09190.1"/>
    </source>
</evidence>
<feature type="compositionally biased region" description="Polar residues" evidence="1">
    <location>
        <begin position="652"/>
        <end position="663"/>
    </location>
</feature>
<protein>
    <recommendedName>
        <fullName evidence="2">Phage tail lysozyme domain-containing protein</fullName>
    </recommendedName>
</protein>
<dbReference type="Gene3D" id="1.10.530.10">
    <property type="match status" value="1"/>
</dbReference>
<sequence length="663" mass="71085">MAQNGSYTLSVGLVDNASKGLAKINAQIAAARKPMDNLQKQMDRFGKLSGISKVHQGVSKLITPLEKAGKLFLGMFGMASIAGIIATTRQFANLSNEIQRTAASLGITTNKMQELKDAGTLLGTGSGSMGNMLQTIQDNQLKMKFGGDGDLQTIYQKLGLSQKDSAEKIRDRTLDYVNSHLKRGDVDPAVLRQMSQKMLGTTDYMNMDSKQVHNAENRAKFLGRYNEDNIKNANKLRESYQGVLTAINGVTQTIIGRLAPKLSPLLDKFANWLAGPKADKVINSIVDGIMKLAEWLDKVDWDGIAKKIKEWWDFLGGFKGVVEIIIGLKLFGWFTSVAGVATSFFITLTNIGKLDVFGKLKGLISLGTGAAETTGFLGFLGKISSKLVKIGGLLGAVKTGYDLFQDSKIEDPQKRHEAYGKDIGTAAGGILGGIAGSVLGPAGTLAGGALGAWAGGKLGAATANYFDPPKIENITNKDRIGRAAELQQQLMGAGLTKAQATGVMGNIAQESNFNAYARGDNGKAFGLMQWHSDRVNQILKGTGIDVTKAGYSDQVKAMIWEMKHGDAGAQKTYKMMLNNKNMSVADSAGIFNKLNERSADALGQERDIRTAKALSYQHAIDVNFNNAPANMSVSTKTDSSSGLKVNPPKINQARTPTMPNTLV</sequence>
<gene>
    <name evidence="3" type="ORF">ATPR_2194</name>
</gene>
<dbReference type="EMBL" id="BABS01000073">
    <property type="protein sequence ID" value="GAA09190.1"/>
    <property type="molecule type" value="Genomic_DNA"/>
</dbReference>
<reference evidence="3 4" key="1">
    <citation type="journal article" date="2011" name="Biochem. Biophys. Res. Commun.">
        <title>Increased number of Arginine-based salt bridges contributes to the thermotolerance of thermotolerant acetic acid bacteria, Acetobacter tropicalis SKU1100.</title>
        <authorList>
            <person name="Matsutani M."/>
            <person name="Hirakawa H."/>
            <person name="Nishikura M."/>
            <person name="Soemphol W."/>
            <person name="Ali I.A.I."/>
            <person name="Yakushi T."/>
            <person name="Matsushita K."/>
        </authorList>
    </citation>
    <scope>NUCLEOTIDE SEQUENCE [LARGE SCALE GENOMIC DNA]</scope>
    <source>
        <strain evidence="3 4">NBRC 101654</strain>
    </source>
</reference>
<dbReference type="InterPro" id="IPR041219">
    <property type="entry name" value="Phage_lysozyme2"/>
</dbReference>
<name>F7VFP5_9PROT</name>
<proteinExistence type="predicted"/>
<feature type="region of interest" description="Disordered" evidence="1">
    <location>
        <begin position="628"/>
        <end position="663"/>
    </location>
</feature>
<evidence type="ECO:0000313" key="4">
    <source>
        <dbReference type="Proteomes" id="UP000004319"/>
    </source>
</evidence>
<feature type="domain" description="Phage tail lysozyme" evidence="2">
    <location>
        <begin position="483"/>
        <end position="613"/>
    </location>
</feature>